<evidence type="ECO:0000256" key="1">
    <source>
        <dbReference type="SAM" id="Phobius"/>
    </source>
</evidence>
<dbReference type="InterPro" id="IPR043738">
    <property type="entry name" value="DUF5683"/>
</dbReference>
<gene>
    <name evidence="4" type="ORF">FRZ54_21500</name>
</gene>
<dbReference type="EMBL" id="CP042436">
    <property type="protein sequence ID" value="QEC65036.1"/>
    <property type="molecule type" value="Genomic_DNA"/>
</dbReference>
<evidence type="ECO:0000313" key="5">
    <source>
        <dbReference type="Proteomes" id="UP000321479"/>
    </source>
</evidence>
<sequence>MTKKLFLSACLCLSLFIAHAQHIDTAKTADSVYVPLKYCDIHKRSPVLACLLSVYIPGLGQVYNKQGLKAGIVFGTFALSFGAAEIYHSSHTINPYNTAHRPNDAVTAALLLPMAAAYIYAVIDAPVTANWLNKTYHLAKKKRSLAAFNLQPGIINSSPDHFTVGLNLVLR</sequence>
<keyword evidence="1" id="KW-0812">Transmembrane</keyword>
<dbReference type="KEGG" id="mgin:FRZ54_21500"/>
<dbReference type="Proteomes" id="UP000321479">
    <property type="component" value="Chromosome"/>
</dbReference>
<dbReference type="RefSeq" id="WP_147033869.1">
    <property type="nucleotide sequence ID" value="NZ_CP042436.1"/>
</dbReference>
<dbReference type="OrthoDB" id="9813910at2"/>
<feature type="chain" id="PRO_5023094050" description="DUF5683 domain-containing protein" evidence="2">
    <location>
        <begin position="21"/>
        <end position="171"/>
    </location>
</feature>
<feature type="transmembrane region" description="Helical" evidence="1">
    <location>
        <begin position="108"/>
        <end position="132"/>
    </location>
</feature>
<evidence type="ECO:0000256" key="2">
    <source>
        <dbReference type="SAM" id="SignalP"/>
    </source>
</evidence>
<organism evidence="4 5">
    <name type="scientific">Mucilaginibacter ginsenosidivorans</name>
    <dbReference type="NCBI Taxonomy" id="398053"/>
    <lineage>
        <taxon>Bacteria</taxon>
        <taxon>Pseudomonadati</taxon>
        <taxon>Bacteroidota</taxon>
        <taxon>Sphingobacteriia</taxon>
        <taxon>Sphingobacteriales</taxon>
        <taxon>Sphingobacteriaceae</taxon>
        <taxon>Mucilaginibacter</taxon>
    </lineage>
</organism>
<dbReference type="AlphaFoldDB" id="A0A5B8V397"/>
<keyword evidence="1" id="KW-1133">Transmembrane helix</keyword>
<feature type="domain" description="DUF5683" evidence="3">
    <location>
        <begin position="43"/>
        <end position="89"/>
    </location>
</feature>
<proteinExistence type="predicted"/>
<protein>
    <recommendedName>
        <fullName evidence="3">DUF5683 domain-containing protein</fullName>
    </recommendedName>
</protein>
<name>A0A5B8V397_9SPHI</name>
<keyword evidence="5" id="KW-1185">Reference proteome</keyword>
<dbReference type="Pfam" id="PF18935">
    <property type="entry name" value="DUF5683"/>
    <property type="match status" value="1"/>
</dbReference>
<reference evidence="4 5" key="1">
    <citation type="journal article" date="2017" name="Curr. Microbiol.">
        <title>Mucilaginibacter ginsenosidivorans sp. nov., Isolated from Soil of Ginseng Field.</title>
        <authorList>
            <person name="Kim M.M."/>
            <person name="Siddiqi M.Z."/>
            <person name="Im W.T."/>
        </authorList>
    </citation>
    <scope>NUCLEOTIDE SEQUENCE [LARGE SCALE GENOMIC DNA]</scope>
    <source>
        <strain evidence="4 5">Gsoil 3017</strain>
    </source>
</reference>
<keyword evidence="1" id="KW-0472">Membrane</keyword>
<keyword evidence="2" id="KW-0732">Signal</keyword>
<evidence type="ECO:0000313" key="4">
    <source>
        <dbReference type="EMBL" id="QEC65036.1"/>
    </source>
</evidence>
<evidence type="ECO:0000259" key="3">
    <source>
        <dbReference type="Pfam" id="PF18935"/>
    </source>
</evidence>
<feature type="signal peptide" evidence="2">
    <location>
        <begin position="1"/>
        <end position="20"/>
    </location>
</feature>
<accession>A0A5B8V397</accession>